<keyword evidence="5" id="KW-0804">Transcription</keyword>
<keyword evidence="3" id="KW-0731">Sigma factor</keyword>
<dbReference type="SMART" id="SM00421">
    <property type="entry name" value="HTH_LUXR"/>
    <property type="match status" value="1"/>
</dbReference>
<evidence type="ECO:0000256" key="2">
    <source>
        <dbReference type="ARBA" id="ARBA00023015"/>
    </source>
</evidence>
<reference evidence="9" key="1">
    <citation type="journal article" date="2019" name="Int. J. Syst. Evol. Microbiol.">
        <title>The Global Catalogue of Microorganisms (GCM) 10K type strain sequencing project: providing services to taxonomists for standard genome sequencing and annotation.</title>
        <authorList>
            <consortium name="The Broad Institute Genomics Platform"/>
            <consortium name="The Broad Institute Genome Sequencing Center for Infectious Disease"/>
            <person name="Wu L."/>
            <person name="Ma J."/>
        </authorList>
    </citation>
    <scope>NUCLEOTIDE SEQUENCE [LARGE SCALE GENOMIC DNA]</scope>
    <source>
        <strain evidence="9">CGMCC 4.7330</strain>
    </source>
</reference>
<evidence type="ECO:0000256" key="3">
    <source>
        <dbReference type="ARBA" id="ARBA00023082"/>
    </source>
</evidence>
<feature type="modified residue" description="4-aspartylphosphate" evidence="6">
    <location>
        <position position="53"/>
    </location>
</feature>
<evidence type="ECO:0000256" key="6">
    <source>
        <dbReference type="PROSITE-ProRule" id="PRU00169"/>
    </source>
</evidence>
<comment type="caution">
    <text evidence="8">The sequence shown here is derived from an EMBL/GenBank/DDBJ whole genome shotgun (WGS) entry which is preliminary data.</text>
</comment>
<dbReference type="Gene3D" id="3.40.50.2300">
    <property type="match status" value="1"/>
</dbReference>
<dbReference type="EMBL" id="JBHSAX010000022">
    <property type="protein sequence ID" value="MFC3965648.1"/>
    <property type="molecule type" value="Genomic_DNA"/>
</dbReference>
<comment type="similarity">
    <text evidence="1">Belongs to the sigma-70 factor family. ECF subfamily.</text>
</comment>
<dbReference type="RefSeq" id="WP_378615668.1">
    <property type="nucleotide sequence ID" value="NZ_JBHSAX010000022.1"/>
</dbReference>
<protein>
    <submittedName>
        <fullName evidence="8">Sigma factor-like helix-turn-helix DNA-binding protein</fullName>
    </submittedName>
</protein>
<dbReference type="PANTHER" id="PTHR43214:SF24">
    <property type="entry name" value="TRANSCRIPTIONAL REGULATORY PROTEIN NARL-RELATED"/>
    <property type="match status" value="1"/>
</dbReference>
<evidence type="ECO:0000256" key="1">
    <source>
        <dbReference type="ARBA" id="ARBA00010641"/>
    </source>
</evidence>
<dbReference type="Pfam" id="PF08281">
    <property type="entry name" value="Sigma70_r4_2"/>
    <property type="match status" value="1"/>
</dbReference>
<proteinExistence type="inferred from homology"/>
<dbReference type="InterPro" id="IPR000792">
    <property type="entry name" value="Tscrpt_reg_LuxR_C"/>
</dbReference>
<dbReference type="InterPro" id="IPR016032">
    <property type="entry name" value="Sig_transdc_resp-reg_C-effctor"/>
</dbReference>
<keyword evidence="4" id="KW-0238">DNA-binding</keyword>
<dbReference type="PANTHER" id="PTHR43214">
    <property type="entry name" value="TWO-COMPONENT RESPONSE REGULATOR"/>
    <property type="match status" value="1"/>
</dbReference>
<dbReference type="Proteomes" id="UP001595696">
    <property type="component" value="Unassembled WGS sequence"/>
</dbReference>
<evidence type="ECO:0000313" key="9">
    <source>
        <dbReference type="Proteomes" id="UP001595696"/>
    </source>
</evidence>
<dbReference type="SUPFAM" id="SSF52172">
    <property type="entry name" value="CheY-like"/>
    <property type="match status" value="1"/>
</dbReference>
<dbReference type="SUPFAM" id="SSF46894">
    <property type="entry name" value="C-terminal effector domain of the bipartite response regulators"/>
    <property type="match status" value="1"/>
</dbReference>
<dbReference type="InterPro" id="IPR013249">
    <property type="entry name" value="RNA_pol_sigma70_r4_t2"/>
</dbReference>
<keyword evidence="9" id="KW-1185">Reference proteome</keyword>
<evidence type="ECO:0000256" key="4">
    <source>
        <dbReference type="ARBA" id="ARBA00023125"/>
    </source>
</evidence>
<evidence type="ECO:0000259" key="7">
    <source>
        <dbReference type="PROSITE" id="PS50110"/>
    </source>
</evidence>
<accession>A0ABV8E0B0</accession>
<keyword evidence="2" id="KW-0805">Transcription regulation</keyword>
<dbReference type="InterPro" id="IPR011006">
    <property type="entry name" value="CheY-like_superfamily"/>
</dbReference>
<gene>
    <name evidence="8" type="ORF">ACFO0B_26970</name>
</gene>
<dbReference type="PROSITE" id="PS50110">
    <property type="entry name" value="RESPONSE_REGULATORY"/>
    <property type="match status" value="1"/>
</dbReference>
<evidence type="ECO:0000256" key="5">
    <source>
        <dbReference type="ARBA" id="ARBA00023163"/>
    </source>
</evidence>
<organism evidence="8 9">
    <name type="scientific">Nocardia jiangsuensis</name>
    <dbReference type="NCBI Taxonomy" id="1691563"/>
    <lineage>
        <taxon>Bacteria</taxon>
        <taxon>Bacillati</taxon>
        <taxon>Actinomycetota</taxon>
        <taxon>Actinomycetes</taxon>
        <taxon>Mycobacteriales</taxon>
        <taxon>Nocardiaceae</taxon>
        <taxon>Nocardia</taxon>
    </lineage>
</organism>
<sequence length="217" mass="23546">MRRIGVVDDQRDFTVSALRSYLSPHPELKITAAAETVPELLALEPELDLVVLDLLLGDGSTPFDNVAALDARGVPALLFTSGEEPELVRMAARAGARGMVKKSDPPTTVVAAIRAAANGESVVSPDLATVLDADPAFAPHLSPQLQRVLALYAAGESERDIAEIMELKPNTVKAYLGRIRAQYAELGHDNLSRSELKRAARLGAFVRRPWFQLRRES</sequence>
<keyword evidence="6" id="KW-0597">Phosphoprotein</keyword>
<dbReference type="InterPro" id="IPR001789">
    <property type="entry name" value="Sig_transdc_resp-reg_receiver"/>
</dbReference>
<dbReference type="InterPro" id="IPR039420">
    <property type="entry name" value="WalR-like"/>
</dbReference>
<name>A0ABV8E0B0_9NOCA</name>
<evidence type="ECO:0000313" key="8">
    <source>
        <dbReference type="EMBL" id="MFC3965648.1"/>
    </source>
</evidence>
<feature type="domain" description="Response regulatory" evidence="7">
    <location>
        <begin position="4"/>
        <end position="117"/>
    </location>
</feature>